<dbReference type="EMBL" id="RDDM01001519">
    <property type="protein sequence ID" value="RLY35491.1"/>
    <property type="molecule type" value="Genomic_DNA"/>
</dbReference>
<dbReference type="PANTHER" id="PTHR34227">
    <property type="entry name" value="CHAPERONE PROTEIN YCDY"/>
    <property type="match status" value="1"/>
</dbReference>
<dbReference type="InterPro" id="IPR036411">
    <property type="entry name" value="TorD-like_sf"/>
</dbReference>
<comment type="caution">
    <text evidence="2">The sequence shown here is derived from an EMBL/GenBank/DDBJ whole genome shotgun (WGS) entry which is preliminary data.</text>
</comment>
<evidence type="ECO:0000313" key="3">
    <source>
        <dbReference type="Proteomes" id="UP000281340"/>
    </source>
</evidence>
<keyword evidence="1" id="KW-0143">Chaperone</keyword>
<dbReference type="Pfam" id="PF02613">
    <property type="entry name" value="Nitrate_red_del"/>
    <property type="match status" value="1"/>
</dbReference>
<dbReference type="Gene3D" id="1.10.3480.10">
    <property type="entry name" value="TorD-like"/>
    <property type="match status" value="1"/>
</dbReference>
<dbReference type="SUPFAM" id="SSF89155">
    <property type="entry name" value="TorD-like"/>
    <property type="match status" value="1"/>
</dbReference>
<proteinExistence type="predicted"/>
<dbReference type="PANTHER" id="PTHR34227:SF11">
    <property type="entry name" value="CHAPERONE PROTEIN TORD"/>
    <property type="match status" value="1"/>
</dbReference>
<dbReference type="InterPro" id="IPR020945">
    <property type="entry name" value="DMSO/NO3_reduct_chaperone"/>
</dbReference>
<evidence type="ECO:0000256" key="1">
    <source>
        <dbReference type="ARBA" id="ARBA00023186"/>
    </source>
</evidence>
<evidence type="ECO:0000313" key="2">
    <source>
        <dbReference type="EMBL" id="RLY35491.1"/>
    </source>
</evidence>
<organism evidence="2 3">
    <name type="scientific">Escherichia coli</name>
    <dbReference type="NCBI Taxonomy" id="562"/>
    <lineage>
        <taxon>Bacteria</taxon>
        <taxon>Pseudomonadati</taxon>
        <taxon>Pseudomonadota</taxon>
        <taxon>Gammaproteobacteria</taxon>
        <taxon>Enterobacterales</taxon>
        <taxon>Enterobacteriaceae</taxon>
        <taxon>Escherichia</taxon>
    </lineage>
</organism>
<dbReference type="InterPro" id="IPR050289">
    <property type="entry name" value="TorD/DmsD_chaperones"/>
</dbReference>
<accession>A0A3L9GCM1</accession>
<gene>
    <name evidence="2" type="primary">torD</name>
    <name evidence="2" type="ORF">EAI46_35420</name>
</gene>
<feature type="non-terminal residue" evidence="2">
    <location>
        <position position="1"/>
    </location>
</feature>
<sequence>EQEIKRLLVEAGMETSGNFNEPADHLAIYLELLSHLHFSLGEGTVPARRIDSLRQKTLTALWQWLPEFVVRCRQYDSFGFYAALSQLLLVLVESDHQNR</sequence>
<reference evidence="2 3" key="1">
    <citation type="submission" date="2018-10" db="EMBL/GenBank/DDBJ databases">
        <title>Comparison of Escherichia coli isolates recovered from retail chicken and from chicken fecal samples by antimicrobial susceptibility test and whole genome sequencing.</title>
        <authorList>
            <person name="Tang B."/>
            <person name="Ma Y."/>
            <person name="He X."/>
            <person name="Cao L."/>
            <person name="Xia X."/>
            <person name="Yang H."/>
        </authorList>
    </citation>
    <scope>NUCLEOTIDE SEQUENCE [LARGE SCALE GENOMIC DNA]</scope>
    <source>
        <strain evidence="2 3">CMJH98b</strain>
    </source>
</reference>
<name>A0A3L9GCM1_ECOLX</name>
<dbReference type="AlphaFoldDB" id="A0A3L9GCM1"/>
<dbReference type="Proteomes" id="UP000281340">
    <property type="component" value="Unassembled WGS sequence"/>
</dbReference>
<protein>
    <submittedName>
        <fullName evidence="2">Molecular chaperone TorD</fullName>
    </submittedName>
</protein>